<organism evidence="2 3">
    <name type="scientific">Tectimicrobiota bacterium</name>
    <dbReference type="NCBI Taxonomy" id="2528274"/>
    <lineage>
        <taxon>Bacteria</taxon>
        <taxon>Pseudomonadati</taxon>
        <taxon>Nitrospinota/Tectimicrobiota group</taxon>
        <taxon>Candidatus Tectimicrobiota</taxon>
    </lineage>
</organism>
<accession>A0A932CRW2</accession>
<protein>
    <submittedName>
        <fullName evidence="2">Uncharacterized protein</fullName>
    </submittedName>
</protein>
<proteinExistence type="predicted"/>
<reference evidence="2" key="1">
    <citation type="submission" date="2020-07" db="EMBL/GenBank/DDBJ databases">
        <title>Huge and variable diversity of episymbiotic CPR bacteria and DPANN archaea in groundwater ecosystems.</title>
        <authorList>
            <person name="He C.Y."/>
            <person name="Keren R."/>
            <person name="Whittaker M."/>
            <person name="Farag I.F."/>
            <person name="Doudna J."/>
            <person name="Cate J.H.D."/>
            <person name="Banfield J.F."/>
        </authorList>
    </citation>
    <scope>NUCLEOTIDE SEQUENCE</scope>
    <source>
        <strain evidence="2">NC_groundwater_672_Ag_B-0.1um_62_36</strain>
    </source>
</reference>
<gene>
    <name evidence="2" type="ORF">HYY20_11395</name>
</gene>
<evidence type="ECO:0000256" key="1">
    <source>
        <dbReference type="SAM" id="MobiDB-lite"/>
    </source>
</evidence>
<dbReference type="AlphaFoldDB" id="A0A932CRW2"/>
<sequence>MAAFGAAPARSDINININIGPPPIVVEEPVEVVVVPESRVYFVPDPELDVFFCDGYWYSPRGSRWYRARSYGGPWVVVKRRLVPVEVVRVPSNYREIYLQERHIPYGQWKKEQKHWEKEQRKHAKEHRKEHKKHEKEHKHGRGHGHNGD</sequence>
<evidence type="ECO:0000313" key="3">
    <source>
        <dbReference type="Proteomes" id="UP000769766"/>
    </source>
</evidence>
<name>A0A932CRW2_UNCTE</name>
<feature type="region of interest" description="Disordered" evidence="1">
    <location>
        <begin position="115"/>
        <end position="149"/>
    </location>
</feature>
<dbReference type="EMBL" id="JACPRF010000348">
    <property type="protein sequence ID" value="MBI2877477.1"/>
    <property type="molecule type" value="Genomic_DNA"/>
</dbReference>
<feature type="compositionally biased region" description="Basic residues" evidence="1">
    <location>
        <begin position="121"/>
        <end position="149"/>
    </location>
</feature>
<evidence type="ECO:0000313" key="2">
    <source>
        <dbReference type="EMBL" id="MBI2877477.1"/>
    </source>
</evidence>
<comment type="caution">
    <text evidence="2">The sequence shown here is derived from an EMBL/GenBank/DDBJ whole genome shotgun (WGS) entry which is preliminary data.</text>
</comment>
<dbReference type="Proteomes" id="UP000769766">
    <property type="component" value="Unassembled WGS sequence"/>
</dbReference>